<dbReference type="PANTHER" id="PTHR37305">
    <property type="entry name" value="INTEGRAL MEMBRANE PROTEIN-RELATED"/>
    <property type="match status" value="1"/>
</dbReference>
<accession>A0AAU7VJZ8</accession>
<keyword evidence="1" id="KW-1133">Transmembrane helix</keyword>
<keyword evidence="1" id="KW-0812">Transmembrane</keyword>
<reference evidence="2" key="1">
    <citation type="journal article" date="2013" name="Extremophiles">
        <title>Proteinivorax tanatarense gen. nov., sp. nov., an anaerobic, haloalkaliphilic, proteolytic bacterium isolated from a decaying algal bloom, and proposal of Proteinivoraceae fam. nov.</title>
        <authorList>
            <person name="Kevbrin V."/>
            <person name="Boltyanskaya Y."/>
            <person name="Zhilina T."/>
            <person name="Kolganova T."/>
            <person name="Lavrentjeva E."/>
            <person name="Kuznetsov B."/>
        </authorList>
    </citation>
    <scope>NUCLEOTIDE SEQUENCE</scope>
    <source>
        <strain evidence="2">Z-910T</strain>
    </source>
</reference>
<keyword evidence="1" id="KW-0472">Membrane</keyword>
<dbReference type="AlphaFoldDB" id="A0AAU7VJZ8"/>
<feature type="transmembrane region" description="Helical" evidence="1">
    <location>
        <begin position="203"/>
        <end position="221"/>
    </location>
</feature>
<feature type="transmembrane region" description="Helical" evidence="1">
    <location>
        <begin position="242"/>
        <end position="275"/>
    </location>
</feature>
<sequence>MKKLIGYEMKKVLKRPMVIGVLALVIIYNFLMIFYGTFPGEPTYGLKYSKQEVERIKEDRTEFAGYIDDDWIQNIKYQKESILYDPANQISDKEKEAKIDELVDRGFSREEAESNIFFFVKEEVLESRELQRLEEPEVSGNFYHRADKKGNETAEYYRETYQGQKGEALALKAEEMYGYLSNKHVVYYDYSWGWSRLHAMQTVLPYTIGVFLVVALSPIFSQEYWKKTDSLILTTKYGKNRIIAAKIIISFVIAVSAWVFIQLINFIMIAVLFGLEGSKSFLQNWVQNPSPYPFTYLSSYFFVLAMSFLGLIFFVSTILLISAKIKKTFTSLVVSGIVLLLPITFNWLLVDGIESADGIVSMVLLFSPSNVLIGVHHFKNFEAFYLFGNVVMLPIVIVVFSVISSILMLIYGYYSFKRYQVEN</sequence>
<dbReference type="RefSeq" id="WP_350343132.1">
    <property type="nucleotide sequence ID" value="NZ_CP158367.1"/>
</dbReference>
<evidence type="ECO:0008006" key="3">
    <source>
        <dbReference type="Google" id="ProtNLM"/>
    </source>
</evidence>
<feature type="transmembrane region" description="Helical" evidence="1">
    <location>
        <begin position="328"/>
        <end position="347"/>
    </location>
</feature>
<feature type="transmembrane region" description="Helical" evidence="1">
    <location>
        <begin position="12"/>
        <end position="38"/>
    </location>
</feature>
<dbReference type="EMBL" id="CP158367">
    <property type="protein sequence ID" value="XBX74378.1"/>
    <property type="molecule type" value="Genomic_DNA"/>
</dbReference>
<reference evidence="2" key="2">
    <citation type="submission" date="2024-06" db="EMBL/GenBank/DDBJ databases">
        <authorList>
            <person name="Petrova K.O."/>
            <person name="Toshchakov S.V."/>
            <person name="Boltjanskaja Y.V."/>
            <person name="Kevbrin V."/>
        </authorList>
    </citation>
    <scope>NUCLEOTIDE SEQUENCE</scope>
    <source>
        <strain evidence="2">Z-910T</strain>
    </source>
</reference>
<gene>
    <name evidence="2" type="ORF">PRVXT_002412</name>
</gene>
<evidence type="ECO:0000256" key="1">
    <source>
        <dbReference type="SAM" id="Phobius"/>
    </source>
</evidence>
<evidence type="ECO:0000313" key="2">
    <source>
        <dbReference type="EMBL" id="XBX74378.1"/>
    </source>
</evidence>
<name>A0AAU7VJZ8_9FIRM</name>
<feature type="transmembrane region" description="Helical" evidence="1">
    <location>
        <begin position="295"/>
        <end position="321"/>
    </location>
</feature>
<proteinExistence type="predicted"/>
<protein>
    <recommendedName>
        <fullName evidence="3">ABC-2 family transporter protein</fullName>
    </recommendedName>
</protein>
<organism evidence="2">
    <name type="scientific">Proteinivorax tanatarense</name>
    <dbReference type="NCBI Taxonomy" id="1260629"/>
    <lineage>
        <taxon>Bacteria</taxon>
        <taxon>Bacillati</taxon>
        <taxon>Bacillota</taxon>
        <taxon>Clostridia</taxon>
        <taxon>Eubacteriales</taxon>
        <taxon>Proteinivoracaceae</taxon>
        <taxon>Proteinivorax</taxon>
    </lineage>
</organism>
<feature type="transmembrane region" description="Helical" evidence="1">
    <location>
        <begin position="390"/>
        <end position="414"/>
    </location>
</feature>
<dbReference type="PANTHER" id="PTHR37305:SF1">
    <property type="entry name" value="MEMBRANE PROTEIN"/>
    <property type="match status" value="1"/>
</dbReference>